<evidence type="ECO:0000313" key="5">
    <source>
        <dbReference type="EMBL" id="PPQ37661.1"/>
    </source>
</evidence>
<keyword evidence="3" id="KW-0732">Signal</keyword>
<dbReference type="Proteomes" id="UP000239724">
    <property type="component" value="Unassembled WGS sequence"/>
</dbReference>
<keyword evidence="6" id="KW-1185">Reference proteome</keyword>
<dbReference type="PANTHER" id="PTHR41542:SF1">
    <property type="entry name" value="BLL5807 PROTEIN"/>
    <property type="match status" value="1"/>
</dbReference>
<evidence type="ECO:0000256" key="2">
    <source>
        <dbReference type="SAM" id="Phobius"/>
    </source>
</evidence>
<feature type="signal peptide" evidence="3">
    <location>
        <begin position="1"/>
        <end position="25"/>
    </location>
</feature>
<reference evidence="5 6" key="1">
    <citation type="journal article" date="2018" name="Arch. Microbiol.">
        <title>New insights into the metabolic potential of the phototrophic purple bacterium Rhodopila globiformis DSM 161(T) from its draft genome sequence and evidence for a vanadium-dependent nitrogenase.</title>
        <authorList>
            <person name="Imhoff J.F."/>
            <person name="Rahn T."/>
            <person name="Kunzel S."/>
            <person name="Neulinger S.C."/>
        </authorList>
    </citation>
    <scope>NUCLEOTIDE SEQUENCE [LARGE SCALE GENOMIC DNA]</scope>
    <source>
        <strain evidence="5 6">DSM 161</strain>
    </source>
</reference>
<keyword evidence="2" id="KW-1133">Transmembrane helix</keyword>
<feature type="transmembrane region" description="Helical" evidence="2">
    <location>
        <begin position="86"/>
        <end position="105"/>
    </location>
</feature>
<organism evidence="5 6">
    <name type="scientific">Rhodopila globiformis</name>
    <name type="common">Rhodopseudomonas globiformis</name>
    <dbReference type="NCBI Taxonomy" id="1071"/>
    <lineage>
        <taxon>Bacteria</taxon>
        <taxon>Pseudomonadati</taxon>
        <taxon>Pseudomonadota</taxon>
        <taxon>Alphaproteobacteria</taxon>
        <taxon>Acetobacterales</taxon>
        <taxon>Acetobacteraceae</taxon>
        <taxon>Rhodopila</taxon>
    </lineage>
</organism>
<dbReference type="EMBL" id="NHRY01000046">
    <property type="protein sequence ID" value="PPQ37661.1"/>
    <property type="molecule type" value="Genomic_DNA"/>
</dbReference>
<protein>
    <recommendedName>
        <fullName evidence="4">Tim44-like domain-containing protein</fullName>
    </recommendedName>
</protein>
<evidence type="ECO:0000259" key="4">
    <source>
        <dbReference type="SMART" id="SM00978"/>
    </source>
</evidence>
<feature type="domain" description="Tim44-like" evidence="4">
    <location>
        <begin position="168"/>
        <end position="312"/>
    </location>
</feature>
<name>A0A2S6NMT9_RHOGL</name>
<dbReference type="InterPro" id="IPR007379">
    <property type="entry name" value="Tim44-like_dom"/>
</dbReference>
<feature type="compositionally biased region" description="Polar residues" evidence="1">
    <location>
        <begin position="39"/>
        <end position="66"/>
    </location>
</feature>
<gene>
    <name evidence="5" type="ORF">CCS01_03275</name>
</gene>
<dbReference type="SUPFAM" id="SSF54427">
    <property type="entry name" value="NTF2-like"/>
    <property type="match status" value="1"/>
</dbReference>
<keyword evidence="2" id="KW-0812">Transmembrane</keyword>
<sequence>MRRTSALIAGSAALALVLSPGLADARAGGGSSFGSRGSMTYSAPPTTRTAPYSAQPMQRSMTPNAPQSGYSNYGSYAPGYQSRRSGFMSGLMGGLIGAGIGGLLLGHGFFGGGMGGFGFLGLLIQLALLYFLVRWLYRLFTGRSPAVASGPGMFARNGLGNMFSPGGMPGGGAAGRGGPPPITVTQADYQQFERLLQGIQYAWSNHDLNGLRTMATPEMASYFAEQLAQQVSSGVRNSVTDVRLESGDLAQAWAEQGREYATVAMRFSMIDVTRDASGRVVDGSPNEHTSATELWTFVRSRGGQWILSAIQQAR</sequence>
<evidence type="ECO:0000256" key="1">
    <source>
        <dbReference type="SAM" id="MobiDB-lite"/>
    </source>
</evidence>
<evidence type="ECO:0000256" key="3">
    <source>
        <dbReference type="SAM" id="SignalP"/>
    </source>
</evidence>
<feature type="region of interest" description="Disordered" evidence="1">
    <location>
        <begin position="28"/>
        <end position="66"/>
    </location>
</feature>
<feature type="chain" id="PRO_5015559971" description="Tim44-like domain-containing protein" evidence="3">
    <location>
        <begin position="26"/>
        <end position="314"/>
    </location>
</feature>
<dbReference type="RefSeq" id="WP_104517411.1">
    <property type="nucleotide sequence ID" value="NZ_NHRY01000046.1"/>
</dbReference>
<keyword evidence="2" id="KW-0472">Membrane</keyword>
<feature type="transmembrane region" description="Helical" evidence="2">
    <location>
        <begin position="117"/>
        <end position="137"/>
    </location>
</feature>
<proteinExistence type="predicted"/>
<dbReference type="AlphaFoldDB" id="A0A2S6NMT9"/>
<dbReference type="PANTHER" id="PTHR41542">
    <property type="entry name" value="BLL5807 PROTEIN"/>
    <property type="match status" value="1"/>
</dbReference>
<dbReference type="Pfam" id="PF04280">
    <property type="entry name" value="Tim44"/>
    <property type="match status" value="1"/>
</dbReference>
<dbReference type="Gene3D" id="3.10.450.240">
    <property type="match status" value="1"/>
</dbReference>
<dbReference type="OrthoDB" id="9780873at2"/>
<dbReference type="SMART" id="SM00978">
    <property type="entry name" value="Tim44"/>
    <property type="match status" value="1"/>
</dbReference>
<evidence type="ECO:0000313" key="6">
    <source>
        <dbReference type="Proteomes" id="UP000239724"/>
    </source>
</evidence>
<comment type="caution">
    <text evidence="5">The sequence shown here is derived from an EMBL/GenBank/DDBJ whole genome shotgun (WGS) entry which is preliminary data.</text>
</comment>
<accession>A0A2S6NMT9</accession>
<dbReference type="InterPro" id="IPR032710">
    <property type="entry name" value="NTF2-like_dom_sf"/>
</dbReference>